<proteinExistence type="predicted"/>
<dbReference type="RefSeq" id="WP_330958974.1">
    <property type="nucleotide sequence ID" value="NZ_JAZGJQ010000015.1"/>
</dbReference>
<evidence type="ECO:0000313" key="2">
    <source>
        <dbReference type="Proteomes" id="UP001332931"/>
    </source>
</evidence>
<keyword evidence="2" id="KW-1185">Reference proteome</keyword>
<comment type="caution">
    <text evidence="1">The sequence shown here is derived from an EMBL/GenBank/DDBJ whole genome shotgun (WGS) entry which is preliminary data.</text>
</comment>
<dbReference type="Proteomes" id="UP001332931">
    <property type="component" value="Unassembled WGS sequence"/>
</dbReference>
<reference evidence="1 2" key="1">
    <citation type="submission" date="2024-01" db="EMBL/GenBank/DDBJ databases">
        <title>Description of Olsenella sp. nov., isolated from pig feces.</title>
        <authorList>
            <person name="Chang Y.-H."/>
        </authorList>
    </citation>
    <scope>NUCLEOTIDE SEQUENCE [LARGE SCALE GENOMIC DNA]</scope>
    <source>
        <strain evidence="1 2">YH-ols2223</strain>
    </source>
</reference>
<accession>A0ABU7RC72</accession>
<dbReference type="EMBL" id="JAZGJQ010000015">
    <property type="protein sequence ID" value="MEE6148206.1"/>
    <property type="molecule type" value="Genomic_DNA"/>
</dbReference>
<dbReference type="InterPro" id="IPR013382">
    <property type="entry name" value="CRISPR-assoc_prot_Cse2"/>
</dbReference>
<sequence length="211" mass="23074">MSRAISRYVDSKVLGLQSGYLAGKASSRATMARLRRLDTAGEASWMSVGEEIFAGLPELSAGEDVERKEMESVRTALQLYAILQQAKGVPVAVGGEGRVAGASLAKACRVFVESNRGEGSSGVKRRLASIEAATDFQGVRQGVRTLVRLIRTAKTTAPIQLDFGLLASDLFELQFDETRGDVFMRWARDFFRFEPSVSTKNEEATETKESR</sequence>
<dbReference type="NCBIfam" id="TIGR02548">
    <property type="entry name" value="casB_cse2"/>
    <property type="match status" value="1"/>
</dbReference>
<gene>
    <name evidence="1" type="primary">casB</name>
    <name evidence="1" type="synonym">cse2</name>
    <name evidence="1" type="ORF">VXJ25_09475</name>
</gene>
<name>A0ABU7RC72_9ACTN</name>
<protein>
    <submittedName>
        <fullName evidence="1">Type I-E CRISPR-associated protein Cse2/CasB</fullName>
    </submittedName>
</protein>
<dbReference type="InterPro" id="IPR038287">
    <property type="entry name" value="Cse2_sf"/>
</dbReference>
<organism evidence="1 2">
    <name type="scientific">Olsenella absiana</name>
    <dbReference type="NCBI Taxonomy" id="3115222"/>
    <lineage>
        <taxon>Bacteria</taxon>
        <taxon>Bacillati</taxon>
        <taxon>Actinomycetota</taxon>
        <taxon>Coriobacteriia</taxon>
        <taxon>Coriobacteriales</taxon>
        <taxon>Atopobiaceae</taxon>
        <taxon>Olsenella</taxon>
    </lineage>
</organism>
<evidence type="ECO:0000313" key="1">
    <source>
        <dbReference type="EMBL" id="MEE6148206.1"/>
    </source>
</evidence>
<dbReference type="Pfam" id="PF09485">
    <property type="entry name" value="CRISPR_Cse2"/>
    <property type="match status" value="1"/>
</dbReference>
<dbReference type="Gene3D" id="1.10.520.40">
    <property type="entry name" value="CRISPR-associated protein Cse2"/>
    <property type="match status" value="1"/>
</dbReference>